<proteinExistence type="predicted"/>
<reference evidence="1 2" key="1">
    <citation type="submission" date="2020-05" db="EMBL/GenBank/DDBJ databases">
        <title>Identification and distribution of gene clusters putatively required for synthesis of sphingolipid metabolism inhibitors in phylogenetically diverse species of the filamentous fungus Fusarium.</title>
        <authorList>
            <person name="Kim H.-S."/>
            <person name="Busman M."/>
            <person name="Brown D.W."/>
            <person name="Divon H."/>
            <person name="Uhlig S."/>
            <person name="Proctor R.H."/>
        </authorList>
    </citation>
    <scope>NUCLEOTIDE SEQUENCE [LARGE SCALE GENOMIC DNA]</scope>
    <source>
        <strain evidence="1 2">NRRL 25211</strain>
    </source>
</reference>
<sequence>MDSSSMEDSQPQPSVEPLDCPTGWPLCARADVEGIEAYNTYVNAWKTWASTDPHEDKDKWGEALDLVDTGKTIFCTFITDGHVVLMNIFDIRVNRYNLTALALQKWYPKSDIEVIGPYNEDGPSFNIALGSGSRMRFELSIALAIFTISIILFTLSARPQDTSLLPLPAILFALRIILQLCLSSPALPCSPSSLPCRSIYVLSSRIADIISEDCMLLLRRQASARSNTHSYISSLMKELPQGHPGDLQ</sequence>
<name>A0A8H5NPU9_9HYPO</name>
<protein>
    <submittedName>
        <fullName evidence="1">Uncharacterized protein</fullName>
    </submittedName>
</protein>
<evidence type="ECO:0000313" key="1">
    <source>
        <dbReference type="EMBL" id="KAF5573564.1"/>
    </source>
</evidence>
<comment type="caution">
    <text evidence="1">The sequence shown here is derived from an EMBL/GenBank/DDBJ whole genome shotgun (WGS) entry which is preliminary data.</text>
</comment>
<dbReference type="Proteomes" id="UP000544095">
    <property type="component" value="Unassembled WGS sequence"/>
</dbReference>
<organism evidence="1 2">
    <name type="scientific">Fusarium pseudoanthophilum</name>
    <dbReference type="NCBI Taxonomy" id="48495"/>
    <lineage>
        <taxon>Eukaryota</taxon>
        <taxon>Fungi</taxon>
        <taxon>Dikarya</taxon>
        <taxon>Ascomycota</taxon>
        <taxon>Pezizomycotina</taxon>
        <taxon>Sordariomycetes</taxon>
        <taxon>Hypocreomycetidae</taxon>
        <taxon>Hypocreales</taxon>
        <taxon>Nectriaceae</taxon>
        <taxon>Fusarium</taxon>
        <taxon>Fusarium fujikuroi species complex</taxon>
    </lineage>
</organism>
<evidence type="ECO:0000313" key="2">
    <source>
        <dbReference type="Proteomes" id="UP000544095"/>
    </source>
</evidence>
<gene>
    <name evidence="1" type="ORF">FPANT_12286</name>
</gene>
<dbReference type="AlphaFoldDB" id="A0A8H5NPU9"/>
<accession>A0A8H5NPU9</accession>
<dbReference type="EMBL" id="JAAOAR010000794">
    <property type="protein sequence ID" value="KAF5573564.1"/>
    <property type="molecule type" value="Genomic_DNA"/>
</dbReference>
<keyword evidence="2" id="KW-1185">Reference proteome</keyword>